<evidence type="ECO:0000256" key="5">
    <source>
        <dbReference type="ARBA" id="ARBA00023163"/>
    </source>
</evidence>
<dbReference type="PRINTS" id="PR00755">
    <property type="entry name" value="AFLATOXINBRP"/>
</dbReference>
<dbReference type="PROSITE" id="PS50157">
    <property type="entry name" value="ZINC_FINGER_C2H2_2"/>
    <property type="match status" value="1"/>
</dbReference>
<evidence type="ECO:0000256" key="2">
    <source>
        <dbReference type="ARBA" id="ARBA00022833"/>
    </source>
</evidence>
<feature type="domain" description="C2H2-type" evidence="9">
    <location>
        <begin position="10"/>
        <end position="39"/>
    </location>
</feature>
<evidence type="ECO:0000256" key="3">
    <source>
        <dbReference type="ARBA" id="ARBA00023015"/>
    </source>
</evidence>
<dbReference type="OrthoDB" id="5423818at2759"/>
<sequence length="530" mass="59377">MDSAAADGDFRCHHCNKSYRRRDLRDRHRRRCIKSANHERVSKRKSCETCAQKKLRCCLTRPACSRCVQTQTPCHYPPTARVNQDDSTMTTEPSSTSGTLDVAVSASSMPFSGSLATSSSSHDSSSVAAFQWSPEAGNVDVMLQNISDGALPALDLSTSLGWNENFLAGDYPTEIPSELFSLFAQSQGQPHLSKMPAPLMPGPGEPLALSQAPPVPPLSGASSSIGLSPNGDFSCDDDFFANNFLPGYDQAADNTTELFEELFQRVRDYPKKILQRDFWSPFIHHRLYRCAQGGMAEPLGIALACASAYDSSVESSSSFIDSLINTQREKLIREFHLYVDQPETCLAALHAVSVYQILSSLDDFSTPAPDEVEKRRKGSGLAPEWHISFLLKMTRRLCTLYKQAVTADTETDWIRWRFAESLRRCIFFVNLINVLAARCRRFHFDYFEPLDDALILQMPLPVTEQTWRAGNEKQWQICREDTRLVRPAPTLQKLMEIDGAGQLDRSTLTPLTRIILACARVNLEADWRDE</sequence>
<dbReference type="SMART" id="SM00066">
    <property type="entry name" value="GAL4"/>
    <property type="match status" value="1"/>
</dbReference>
<dbReference type="OMA" id="WSPFVHH"/>
<keyword evidence="2" id="KW-0862">Zinc</keyword>
<keyword evidence="7" id="KW-0863">Zinc-finger</keyword>
<dbReference type="Proteomes" id="UP000002035">
    <property type="component" value="Unassembled WGS sequence"/>
</dbReference>
<evidence type="ECO:0000313" key="10">
    <source>
        <dbReference type="EMBL" id="EEQ27480.1"/>
    </source>
</evidence>
<dbReference type="RefSeq" id="XP_002850264.1">
    <property type="nucleotide sequence ID" value="XM_002850218.1"/>
</dbReference>
<dbReference type="EMBL" id="DS995701">
    <property type="protein sequence ID" value="EEQ27480.1"/>
    <property type="molecule type" value="Genomic_DNA"/>
</dbReference>
<dbReference type="InterPro" id="IPR013087">
    <property type="entry name" value="Znf_C2H2_type"/>
</dbReference>
<accession>C5FC57</accession>
<evidence type="ECO:0000256" key="7">
    <source>
        <dbReference type="PROSITE-ProRule" id="PRU00042"/>
    </source>
</evidence>
<dbReference type="PROSITE" id="PS50048">
    <property type="entry name" value="ZN2_CY6_FUNGAL_2"/>
    <property type="match status" value="1"/>
</dbReference>
<dbReference type="GO" id="GO:0003677">
    <property type="term" value="F:DNA binding"/>
    <property type="evidence" value="ECO:0007669"/>
    <property type="project" value="UniProtKB-KW"/>
</dbReference>
<evidence type="ECO:0000256" key="4">
    <source>
        <dbReference type="ARBA" id="ARBA00023125"/>
    </source>
</evidence>
<keyword evidence="11" id="KW-1185">Reference proteome</keyword>
<dbReference type="PROSITE" id="PS00463">
    <property type="entry name" value="ZN2_CY6_FUNGAL_1"/>
    <property type="match status" value="1"/>
</dbReference>
<dbReference type="VEuPathDB" id="FungiDB:MCYG_00368"/>
<dbReference type="PANTHER" id="PTHR47660:SF3">
    <property type="entry name" value="FINGER DOMAIN PROTEIN, PUTATIVE (AFU_ORTHOLOGUE AFUA_4G03310)-RELATED"/>
    <property type="match status" value="1"/>
</dbReference>
<dbReference type="InterPro" id="IPR036864">
    <property type="entry name" value="Zn2-C6_fun-type_DNA-bd_sf"/>
</dbReference>
<dbReference type="Gene3D" id="4.10.240.10">
    <property type="entry name" value="Zn(2)-C6 fungal-type DNA-binding domain"/>
    <property type="match status" value="1"/>
</dbReference>
<reference evidence="11" key="1">
    <citation type="journal article" date="2012" name="MBio">
        <title>Comparative genome analysis of Trichophyton rubrum and related dermatophytes reveals candidate genes involved in infection.</title>
        <authorList>
            <person name="Martinez D.A."/>
            <person name="Oliver B.G."/>
            <person name="Graeser Y."/>
            <person name="Goldberg J.M."/>
            <person name="Li W."/>
            <person name="Martinez-Rossi N.M."/>
            <person name="Monod M."/>
            <person name="Shelest E."/>
            <person name="Barton R.C."/>
            <person name="Birch E."/>
            <person name="Brakhage A.A."/>
            <person name="Chen Z."/>
            <person name="Gurr S.J."/>
            <person name="Heiman D."/>
            <person name="Heitman J."/>
            <person name="Kosti I."/>
            <person name="Rossi A."/>
            <person name="Saif S."/>
            <person name="Samalova M."/>
            <person name="Saunders C.W."/>
            <person name="Shea T."/>
            <person name="Summerbell R.C."/>
            <person name="Xu J."/>
            <person name="Young S."/>
            <person name="Zeng Q."/>
            <person name="Birren B.W."/>
            <person name="Cuomo C.A."/>
            <person name="White T.C."/>
        </authorList>
    </citation>
    <scope>NUCLEOTIDE SEQUENCE [LARGE SCALE GENOMIC DNA]</scope>
    <source>
        <strain evidence="11">ATCC MYA-4605 / CBS 113480</strain>
    </source>
</reference>
<keyword evidence="5" id="KW-0804">Transcription</keyword>
<evidence type="ECO:0000259" key="8">
    <source>
        <dbReference type="PROSITE" id="PS50048"/>
    </source>
</evidence>
<evidence type="ECO:0000259" key="9">
    <source>
        <dbReference type="PROSITE" id="PS50157"/>
    </source>
</evidence>
<protein>
    <submittedName>
        <fullName evidence="10">C6 zinc finger domain-containing protein</fullName>
    </submittedName>
</protein>
<feature type="domain" description="Zn(2)-C6 fungal-type" evidence="8">
    <location>
        <begin position="46"/>
        <end position="76"/>
    </location>
</feature>
<gene>
    <name evidence="10" type="ORF">MCYG_00368</name>
</gene>
<keyword evidence="3" id="KW-0805">Transcription regulation</keyword>
<evidence type="ECO:0000313" key="11">
    <source>
        <dbReference type="Proteomes" id="UP000002035"/>
    </source>
</evidence>
<dbReference type="eggNOG" id="ENOG502SQ5P">
    <property type="taxonomic scope" value="Eukaryota"/>
</dbReference>
<dbReference type="GO" id="GO:0008270">
    <property type="term" value="F:zinc ion binding"/>
    <property type="evidence" value="ECO:0007669"/>
    <property type="project" value="UniProtKB-KW"/>
</dbReference>
<proteinExistence type="predicted"/>
<keyword evidence="1" id="KW-0479">Metal-binding</keyword>
<dbReference type="STRING" id="554155.C5FC57"/>
<dbReference type="AlphaFoldDB" id="C5FC57"/>
<dbReference type="CDD" id="cd00067">
    <property type="entry name" value="GAL4"/>
    <property type="match status" value="1"/>
</dbReference>
<dbReference type="InterPro" id="IPR001138">
    <property type="entry name" value="Zn2Cys6_DnaBD"/>
</dbReference>
<keyword evidence="6" id="KW-0539">Nucleus</keyword>
<evidence type="ECO:0000256" key="6">
    <source>
        <dbReference type="ARBA" id="ARBA00023242"/>
    </source>
</evidence>
<keyword evidence="4" id="KW-0238">DNA-binding</keyword>
<name>C5FC57_ARTOC</name>
<dbReference type="HOGENOM" id="CLU_033563_0_0_1"/>
<evidence type="ECO:0000256" key="1">
    <source>
        <dbReference type="ARBA" id="ARBA00022723"/>
    </source>
</evidence>
<dbReference type="GeneID" id="9225325"/>
<organism evidence="10 11">
    <name type="scientific">Arthroderma otae (strain ATCC MYA-4605 / CBS 113480)</name>
    <name type="common">Microsporum canis</name>
    <dbReference type="NCBI Taxonomy" id="554155"/>
    <lineage>
        <taxon>Eukaryota</taxon>
        <taxon>Fungi</taxon>
        <taxon>Dikarya</taxon>
        <taxon>Ascomycota</taxon>
        <taxon>Pezizomycotina</taxon>
        <taxon>Eurotiomycetes</taxon>
        <taxon>Eurotiomycetidae</taxon>
        <taxon>Onygenales</taxon>
        <taxon>Arthrodermataceae</taxon>
        <taxon>Microsporum</taxon>
    </lineage>
</organism>
<dbReference type="GO" id="GO:0000981">
    <property type="term" value="F:DNA-binding transcription factor activity, RNA polymerase II-specific"/>
    <property type="evidence" value="ECO:0007669"/>
    <property type="project" value="InterPro"/>
</dbReference>
<dbReference type="SUPFAM" id="SSF57701">
    <property type="entry name" value="Zn2/Cys6 DNA-binding domain"/>
    <property type="match status" value="1"/>
</dbReference>
<dbReference type="PANTHER" id="PTHR47660">
    <property type="entry name" value="TRANSCRIPTION FACTOR WITH C2H2 AND ZN(2)-CYS(6) DNA BINDING DOMAIN (EUROFUNG)-RELATED-RELATED"/>
    <property type="match status" value="1"/>
</dbReference>
<dbReference type="Pfam" id="PF00172">
    <property type="entry name" value="Zn_clus"/>
    <property type="match status" value="1"/>
</dbReference>